<dbReference type="Gene3D" id="3.30.70.260">
    <property type="match status" value="1"/>
</dbReference>
<dbReference type="eggNOG" id="COG0317">
    <property type="taxonomic scope" value="Bacteria"/>
</dbReference>
<gene>
    <name evidence="5" type="ordered locus">Trad_1011</name>
</gene>
<organism evidence="5 6">
    <name type="scientific">Truepera radiovictrix (strain DSM 17093 / CIP 108686 / LMG 22925 / RQ-24)</name>
    <dbReference type="NCBI Taxonomy" id="649638"/>
    <lineage>
        <taxon>Bacteria</taxon>
        <taxon>Thermotogati</taxon>
        <taxon>Deinococcota</taxon>
        <taxon>Deinococci</taxon>
        <taxon>Trueperales</taxon>
        <taxon>Trueperaceae</taxon>
        <taxon>Truepera</taxon>
    </lineage>
</organism>
<dbReference type="Gene3D" id="3.10.20.30">
    <property type="match status" value="1"/>
</dbReference>
<dbReference type="HOGENOM" id="CLU_012300_3_0_0"/>
<dbReference type="FunFam" id="1.10.3210.10:FF:000001">
    <property type="entry name" value="GTP pyrophosphokinase RelA"/>
    <property type="match status" value="1"/>
</dbReference>
<keyword evidence="6" id="KW-1185">Reference proteome</keyword>
<dbReference type="EC" id="2.7.6.5" evidence="5"/>
<dbReference type="GO" id="GO:0008728">
    <property type="term" value="F:GTP diphosphokinase activity"/>
    <property type="evidence" value="ECO:0007669"/>
    <property type="project" value="UniProtKB-EC"/>
</dbReference>
<dbReference type="InterPro" id="IPR012675">
    <property type="entry name" value="Beta-grasp_dom_sf"/>
</dbReference>
<dbReference type="PANTHER" id="PTHR21262:SF31">
    <property type="entry name" value="GTP PYROPHOSPHOKINASE"/>
    <property type="match status" value="1"/>
</dbReference>
<dbReference type="OrthoDB" id="9805041at2"/>
<sequence length="729" mass="81773">MDAPQSLLDKTSYLSDAARARLCEAYALAEAAHRGVTRRSGEPYITHPVAVTELLAEMHLDVDALIAGLLHDTVEDTDVTFEEIEARFGAPVRRIVEGETKISKLKIRQLEAGAEEEQAENLRQMLLAMVGDVRIILVKLADRLHNMRTLRHMPPEKQRRIARETLEIFAPLAHRLGINHIKSELEELGFFYLEPERYRALQRQVRMRRAEREAYVQRSIALLEERLAQEGLTFEISGRSKGLYSVYRKMQRDAKNLDQIFDLMAIRAILTPTGGGESVEDEEKAICYRALGIIHSIWTPIPGRFKDYVAVPKPNGYQSLHTTVIGLQGQPIEVQIRTRRMHEIAEYGVAAHWAYKQGFGDPSQLQARLTWMKQLLDVNNTAESAGAFIDTVKSDFLSERVLVFTPAGDVVNLPLGSTPIDFAYHVHTEVGHRCIGARVNGEIVPLSYALQTGDRVEILTNRGAQYGPSPDWLSIAVTRGAKQKIRHYFRQQEREGVLESAKRTLERALRRKNLSVAHYTGKKLEVAAKKLLNADSVDELYLALHAKRLTTKQILAELVPSTPKGPDPKTPPKARHGTGGIYVDGLDAPAKLAQCCSPVRGDDVVGYVTRGRGVTVHRYNCPNVKHLLRKESERLVNVTWDAPSGEVYPVDFEVIGVDRPGLLMDVLDVIASMNKSASRVTADVQDSTSARIHFRIDVKDQSEVDRVKDTVLRIADVTRIYRSRPGLKV</sequence>
<dbReference type="GO" id="GO:0015969">
    <property type="term" value="P:guanosine tetraphosphate metabolic process"/>
    <property type="evidence" value="ECO:0007669"/>
    <property type="project" value="InterPro"/>
</dbReference>
<protein>
    <submittedName>
        <fullName evidence="5">(P)ppGpp synthetase I, SpoT/RelA</fullName>
        <ecNumber evidence="5">2.7.6.5</ecNumber>
    </submittedName>
</protein>
<dbReference type="InterPro" id="IPR045865">
    <property type="entry name" value="ACT-like_dom_sf"/>
</dbReference>
<reference evidence="6" key="1">
    <citation type="submission" date="2010-05" db="EMBL/GenBank/DDBJ databases">
        <title>The complete genome of Truepera radiovictris DSM 17093.</title>
        <authorList>
            <consortium name="US DOE Joint Genome Institute (JGI-PGF)"/>
            <person name="Lucas S."/>
            <person name="Copeland A."/>
            <person name="Lapidus A."/>
            <person name="Glavina del Rio T."/>
            <person name="Dalin E."/>
            <person name="Tice H."/>
            <person name="Bruce D."/>
            <person name="Goodwin L."/>
            <person name="Pitluck S."/>
            <person name="Kyrpides N."/>
            <person name="Mavromatis K."/>
            <person name="Ovchinnikova G."/>
            <person name="Munk A.C."/>
            <person name="Detter J.C."/>
            <person name="Han C."/>
            <person name="Tapia R."/>
            <person name="Land M."/>
            <person name="Hauser L."/>
            <person name="Markowitz V."/>
            <person name="Cheng J.-F."/>
            <person name="Hugenholtz P."/>
            <person name="Woyke T."/>
            <person name="Wu D."/>
            <person name="Tindall B."/>
            <person name="Pomrenke H.G."/>
            <person name="Brambilla E."/>
            <person name="Klenk H.-P."/>
            <person name="Eisen J.A."/>
        </authorList>
    </citation>
    <scope>NUCLEOTIDE SEQUENCE [LARGE SCALE GENOMIC DNA]</scope>
    <source>
        <strain evidence="6">DSM 17093 / CIP 108686 / LMG 22925 / RQ-24</strain>
    </source>
</reference>
<evidence type="ECO:0000256" key="1">
    <source>
        <dbReference type="ARBA" id="ARBA00025704"/>
    </source>
</evidence>
<dbReference type="AlphaFoldDB" id="D7CVB0"/>
<accession>D7CVB0</accession>
<keyword evidence="5" id="KW-0808">Transferase</keyword>
<evidence type="ECO:0000256" key="2">
    <source>
        <dbReference type="RuleBase" id="RU003847"/>
    </source>
</evidence>
<comment type="pathway">
    <text evidence="1">Purine metabolism.</text>
</comment>
<dbReference type="SMART" id="SM00954">
    <property type="entry name" value="RelA_SpoT"/>
    <property type="match status" value="1"/>
</dbReference>
<dbReference type="Pfam" id="PF02824">
    <property type="entry name" value="TGS"/>
    <property type="match status" value="1"/>
</dbReference>
<dbReference type="CDD" id="cd05399">
    <property type="entry name" value="NT_Rel-Spo_like"/>
    <property type="match status" value="1"/>
</dbReference>
<name>D7CVB0_TRURR</name>
<feature type="domain" description="TGS" evidence="4">
    <location>
        <begin position="399"/>
        <end position="460"/>
    </location>
</feature>
<dbReference type="InterPro" id="IPR033655">
    <property type="entry name" value="TGS_RelA/SpoT"/>
</dbReference>
<dbReference type="Pfam" id="PF13291">
    <property type="entry name" value="ACT_4"/>
    <property type="match status" value="1"/>
</dbReference>
<dbReference type="PROSITE" id="PS51831">
    <property type="entry name" value="HD"/>
    <property type="match status" value="1"/>
</dbReference>
<dbReference type="InterPro" id="IPR002912">
    <property type="entry name" value="ACT_dom"/>
</dbReference>
<evidence type="ECO:0000313" key="5">
    <source>
        <dbReference type="EMBL" id="ADI14138.1"/>
    </source>
</evidence>
<reference evidence="5 6" key="2">
    <citation type="journal article" date="2011" name="Stand. Genomic Sci.">
        <title>Complete genome sequence of Truepera radiovictrix type strain (RQ-24).</title>
        <authorList>
            <person name="Ivanova N."/>
            <person name="Rohde C."/>
            <person name="Munk C."/>
            <person name="Nolan M."/>
            <person name="Lucas S."/>
            <person name="Del Rio T.G."/>
            <person name="Tice H."/>
            <person name="Deshpande S."/>
            <person name="Cheng J.F."/>
            <person name="Tapia R."/>
            <person name="Han C."/>
            <person name="Goodwin L."/>
            <person name="Pitluck S."/>
            <person name="Liolios K."/>
            <person name="Mavromatis K."/>
            <person name="Mikhailova N."/>
            <person name="Pati A."/>
            <person name="Chen A."/>
            <person name="Palaniappan K."/>
            <person name="Land M."/>
            <person name="Hauser L."/>
            <person name="Chang Y.J."/>
            <person name="Jeffries C.D."/>
            <person name="Brambilla E."/>
            <person name="Rohde M."/>
            <person name="Goker M."/>
            <person name="Tindall B.J."/>
            <person name="Woyke T."/>
            <person name="Bristow J."/>
            <person name="Eisen J.A."/>
            <person name="Markowitz V."/>
            <person name="Hugenholtz P."/>
            <person name="Kyrpides N.C."/>
            <person name="Klenk H.P."/>
            <person name="Lapidus A."/>
        </authorList>
    </citation>
    <scope>NUCLEOTIDE SEQUENCE [LARGE SCALE GENOMIC DNA]</scope>
    <source>
        <strain evidence="6">DSM 17093 / CIP 108686 / LMG 22925 / RQ-24</strain>
    </source>
</reference>
<dbReference type="SUPFAM" id="SSF109604">
    <property type="entry name" value="HD-domain/PDEase-like"/>
    <property type="match status" value="1"/>
</dbReference>
<dbReference type="SMART" id="SM00471">
    <property type="entry name" value="HDc"/>
    <property type="match status" value="1"/>
</dbReference>
<dbReference type="PROSITE" id="PS51880">
    <property type="entry name" value="TGS"/>
    <property type="match status" value="1"/>
</dbReference>
<dbReference type="Gene3D" id="1.10.3210.10">
    <property type="entry name" value="Hypothetical protein af1432"/>
    <property type="match status" value="1"/>
</dbReference>
<proteinExistence type="inferred from homology"/>
<dbReference type="InterPro" id="IPR003607">
    <property type="entry name" value="HD/PDEase_dom"/>
</dbReference>
<dbReference type="InterPro" id="IPR004095">
    <property type="entry name" value="TGS"/>
</dbReference>
<comment type="similarity">
    <text evidence="2">Belongs to the relA/spoT family.</text>
</comment>
<dbReference type="InterPro" id="IPR006674">
    <property type="entry name" value="HD_domain"/>
</dbReference>
<dbReference type="SUPFAM" id="SSF81301">
    <property type="entry name" value="Nucleotidyltransferase"/>
    <property type="match status" value="1"/>
</dbReference>
<dbReference type="NCBIfam" id="TIGR00691">
    <property type="entry name" value="spoT_relA"/>
    <property type="match status" value="1"/>
</dbReference>
<evidence type="ECO:0000259" key="4">
    <source>
        <dbReference type="PROSITE" id="PS51880"/>
    </source>
</evidence>
<dbReference type="Pfam" id="PF13328">
    <property type="entry name" value="HD_4"/>
    <property type="match status" value="1"/>
</dbReference>
<dbReference type="CDD" id="cd00077">
    <property type="entry name" value="HDc"/>
    <property type="match status" value="1"/>
</dbReference>
<dbReference type="InterPro" id="IPR043519">
    <property type="entry name" value="NT_sf"/>
</dbReference>
<dbReference type="FunFam" id="3.30.460.10:FF:000001">
    <property type="entry name" value="GTP pyrophosphokinase RelA"/>
    <property type="match status" value="1"/>
</dbReference>
<comment type="function">
    <text evidence="2">In eubacteria ppGpp (guanosine 3'-diphosphate 5'-diphosphate) is a mediator of the stringent response that coordinates a variety of cellular activities in response to changes in nutritional abundance.</text>
</comment>
<dbReference type="EMBL" id="CP002049">
    <property type="protein sequence ID" value="ADI14138.1"/>
    <property type="molecule type" value="Genomic_DNA"/>
</dbReference>
<dbReference type="CDD" id="cd01668">
    <property type="entry name" value="TGS_RSH"/>
    <property type="match status" value="1"/>
</dbReference>
<dbReference type="STRING" id="649638.Trad_1011"/>
<dbReference type="GO" id="GO:0005886">
    <property type="term" value="C:plasma membrane"/>
    <property type="evidence" value="ECO:0007669"/>
    <property type="project" value="TreeGrafter"/>
</dbReference>
<evidence type="ECO:0000313" key="6">
    <source>
        <dbReference type="Proteomes" id="UP000000379"/>
    </source>
</evidence>
<dbReference type="SUPFAM" id="SSF55021">
    <property type="entry name" value="ACT-like"/>
    <property type="match status" value="1"/>
</dbReference>
<dbReference type="Pfam" id="PF04607">
    <property type="entry name" value="RelA_SpoT"/>
    <property type="match status" value="1"/>
</dbReference>
<dbReference type="InterPro" id="IPR012676">
    <property type="entry name" value="TGS-like"/>
</dbReference>
<dbReference type="Gene3D" id="3.30.460.10">
    <property type="entry name" value="Beta Polymerase, domain 2"/>
    <property type="match status" value="1"/>
</dbReference>
<dbReference type="InterPro" id="IPR007685">
    <property type="entry name" value="RelA_SpoT"/>
</dbReference>
<dbReference type="InterPro" id="IPR004811">
    <property type="entry name" value="RelA/Spo_fam"/>
</dbReference>
<dbReference type="CDD" id="cd04876">
    <property type="entry name" value="ACT_RelA-SpoT"/>
    <property type="match status" value="1"/>
</dbReference>
<dbReference type="SUPFAM" id="SSF81271">
    <property type="entry name" value="TGS-like"/>
    <property type="match status" value="1"/>
</dbReference>
<evidence type="ECO:0000259" key="3">
    <source>
        <dbReference type="PROSITE" id="PS51831"/>
    </source>
</evidence>
<dbReference type="PANTHER" id="PTHR21262">
    <property type="entry name" value="GUANOSINE-3',5'-BIS DIPHOSPHATE 3'-PYROPHOSPHOHYDROLASE"/>
    <property type="match status" value="1"/>
</dbReference>
<dbReference type="FunFam" id="3.10.20.30:FF:000002">
    <property type="entry name" value="GTP pyrophosphokinase (RelA/SpoT)"/>
    <property type="match status" value="1"/>
</dbReference>
<dbReference type="KEGG" id="tra:Trad_1011"/>
<dbReference type="RefSeq" id="WP_013177509.1">
    <property type="nucleotide sequence ID" value="NC_014221.1"/>
</dbReference>
<feature type="domain" description="HD" evidence="3">
    <location>
        <begin position="44"/>
        <end position="147"/>
    </location>
</feature>
<dbReference type="Proteomes" id="UP000000379">
    <property type="component" value="Chromosome"/>
</dbReference>